<protein>
    <recommendedName>
        <fullName evidence="4">Zn(2)-C6 fungal-type domain-containing protein</fullName>
    </recommendedName>
</protein>
<dbReference type="EMBL" id="LNZH02000106">
    <property type="protein sequence ID" value="OCB91084.1"/>
    <property type="molecule type" value="Genomic_DNA"/>
</dbReference>
<evidence type="ECO:0000313" key="2">
    <source>
        <dbReference type="EMBL" id="OCB91084.1"/>
    </source>
</evidence>
<organism evidence="2 3">
    <name type="scientific">Sanghuangporus baumii</name>
    <name type="common">Phellinus baumii</name>
    <dbReference type="NCBI Taxonomy" id="108892"/>
    <lineage>
        <taxon>Eukaryota</taxon>
        <taxon>Fungi</taxon>
        <taxon>Dikarya</taxon>
        <taxon>Basidiomycota</taxon>
        <taxon>Agaricomycotina</taxon>
        <taxon>Agaricomycetes</taxon>
        <taxon>Hymenochaetales</taxon>
        <taxon>Hymenochaetaceae</taxon>
        <taxon>Sanghuangporus</taxon>
    </lineage>
</organism>
<evidence type="ECO:0000256" key="1">
    <source>
        <dbReference type="SAM" id="MobiDB-lite"/>
    </source>
</evidence>
<feature type="region of interest" description="Disordered" evidence="1">
    <location>
        <begin position="86"/>
        <end position="144"/>
    </location>
</feature>
<evidence type="ECO:0008006" key="4">
    <source>
        <dbReference type="Google" id="ProtNLM"/>
    </source>
</evidence>
<proteinExistence type="predicted"/>
<feature type="compositionally biased region" description="Basic residues" evidence="1">
    <location>
        <begin position="86"/>
        <end position="97"/>
    </location>
</feature>
<feature type="compositionally biased region" description="Polar residues" evidence="1">
    <location>
        <begin position="102"/>
        <end position="112"/>
    </location>
</feature>
<reference evidence="2" key="1">
    <citation type="submission" date="2016-06" db="EMBL/GenBank/DDBJ databases">
        <title>Draft Genome sequence of the fungus Inonotus baumii.</title>
        <authorList>
            <person name="Zhu H."/>
            <person name="Lin W."/>
        </authorList>
    </citation>
    <scope>NUCLEOTIDE SEQUENCE</scope>
    <source>
        <strain evidence="2">821</strain>
    </source>
</reference>
<name>A0A9Q5NEI4_SANBA</name>
<sequence length="174" mass="19204">MTSDLLYLIPQAIASYGAFSKEMPLTACLNVQQDLATHPQVRLQRRNMKACARCAGMHKKCNMFPPYSQSKCEECTKEGIAVCPPHKPRRSRRKRGRAYSDDPTSVPISVNKVSESTGSSTSVTHPASGTGGSSTMRSSNANTGNRPYSSDAFFNQIPLEGLLTMTFEEFNYWP</sequence>
<dbReference type="OrthoDB" id="3267945at2759"/>
<evidence type="ECO:0000313" key="3">
    <source>
        <dbReference type="Proteomes" id="UP000757232"/>
    </source>
</evidence>
<accession>A0A9Q5NEI4</accession>
<keyword evidence="3" id="KW-1185">Reference proteome</keyword>
<gene>
    <name evidence="2" type="ORF">A7U60_g1649</name>
</gene>
<feature type="compositionally biased region" description="Low complexity" evidence="1">
    <location>
        <begin position="113"/>
        <end position="124"/>
    </location>
</feature>
<dbReference type="Proteomes" id="UP000757232">
    <property type="component" value="Unassembled WGS sequence"/>
</dbReference>
<dbReference type="AlphaFoldDB" id="A0A9Q5NEI4"/>
<comment type="caution">
    <text evidence="2">The sequence shown here is derived from an EMBL/GenBank/DDBJ whole genome shotgun (WGS) entry which is preliminary data.</text>
</comment>